<organism evidence="1">
    <name type="scientific">Lotus japonicus</name>
    <name type="common">Lotus corniculatus var. japonicus</name>
    <dbReference type="NCBI Taxonomy" id="34305"/>
    <lineage>
        <taxon>Eukaryota</taxon>
        <taxon>Viridiplantae</taxon>
        <taxon>Streptophyta</taxon>
        <taxon>Embryophyta</taxon>
        <taxon>Tracheophyta</taxon>
        <taxon>Spermatophyta</taxon>
        <taxon>Magnoliopsida</taxon>
        <taxon>eudicotyledons</taxon>
        <taxon>Gunneridae</taxon>
        <taxon>Pentapetalae</taxon>
        <taxon>rosids</taxon>
        <taxon>fabids</taxon>
        <taxon>Fabales</taxon>
        <taxon>Fabaceae</taxon>
        <taxon>Papilionoideae</taxon>
        <taxon>50 kb inversion clade</taxon>
        <taxon>NPAAA clade</taxon>
        <taxon>Hologalegina</taxon>
        <taxon>robinioid clade</taxon>
        <taxon>Loteae</taxon>
        <taxon>Lotus</taxon>
    </lineage>
</organism>
<name>I3T0P9_LOTJA</name>
<reference evidence="1" key="1">
    <citation type="submission" date="2012-05" db="EMBL/GenBank/DDBJ databases">
        <authorList>
            <person name="Krishnakumar V."/>
            <person name="Cheung F."/>
            <person name="Xiao Y."/>
            <person name="Chan A."/>
            <person name="Moskal W.A."/>
            <person name="Town C.D."/>
        </authorList>
    </citation>
    <scope>NUCLEOTIDE SEQUENCE</scope>
</reference>
<dbReference type="AlphaFoldDB" id="I3T0P9"/>
<dbReference type="EMBL" id="BT146297">
    <property type="protein sequence ID" value="AFK46091.1"/>
    <property type="molecule type" value="mRNA"/>
</dbReference>
<sequence>MPFWFLLSIDSMENQFHLEETRRLHMQIAAHLDI</sequence>
<accession>I3T0P9</accession>
<proteinExistence type="evidence at transcript level"/>
<evidence type="ECO:0000313" key="1">
    <source>
        <dbReference type="EMBL" id="AFK46091.1"/>
    </source>
</evidence>
<protein>
    <submittedName>
        <fullName evidence="1">Uncharacterized protein</fullName>
    </submittedName>
</protein>